<keyword evidence="4" id="KW-1185">Reference proteome</keyword>
<accession>A0ABS9KQR9</accession>
<dbReference type="InterPro" id="IPR001769">
    <property type="entry name" value="Gingipain"/>
</dbReference>
<evidence type="ECO:0000256" key="1">
    <source>
        <dbReference type="ARBA" id="ARBA00022729"/>
    </source>
</evidence>
<dbReference type="CDD" id="cd02258">
    <property type="entry name" value="Peptidase_C25_N"/>
    <property type="match status" value="1"/>
</dbReference>
<gene>
    <name evidence="3" type="primary">porU</name>
    <name evidence="3" type="ORF">LZZ85_10260</name>
</gene>
<keyword evidence="1" id="KW-0732">Signal</keyword>
<evidence type="ECO:0000313" key="4">
    <source>
        <dbReference type="Proteomes" id="UP001165367"/>
    </source>
</evidence>
<dbReference type="Gene3D" id="3.40.50.1460">
    <property type="match status" value="1"/>
</dbReference>
<dbReference type="Gene3D" id="2.60.40.4070">
    <property type="match status" value="1"/>
</dbReference>
<organism evidence="3 4">
    <name type="scientific">Terrimonas ginsenosidimutans</name>
    <dbReference type="NCBI Taxonomy" id="2908004"/>
    <lineage>
        <taxon>Bacteria</taxon>
        <taxon>Pseudomonadati</taxon>
        <taxon>Bacteroidota</taxon>
        <taxon>Chitinophagia</taxon>
        <taxon>Chitinophagales</taxon>
        <taxon>Chitinophagaceae</taxon>
        <taxon>Terrimonas</taxon>
    </lineage>
</organism>
<dbReference type="Gene3D" id="3.40.50.10390">
    <property type="entry name" value="Gingipain r, domain 1"/>
    <property type="match status" value="1"/>
</dbReference>
<sequence>MLLFQRLLLLISLAGSFTIARSQRVYSPASVLSAGNFYKIAVPAAGVYRIDLPFLASLGINTANLPSASIRLFGNGGGMLAESNNSVWLDDLQENSIRVVDGNDGVMNGADYLLFFSNGPDQWVKDSANQRFSHQKNVYSGYSYYFLSVGGTGKRVADIPQLSNPALTVNSFSGRFFHELDTVNFLSSGREWYGEEFSQLPGRSLTRNFSFNMPNLVPGSLLQVRTHCVGRSAGAGSSFSIAVNNVAAGQINIPPVGAGQYEPFAREAIAFNNATVTGTSNTITYLFSPGSVNAQGWLNSLDVFGRQQLTMSGVNQLLFRDWLSIGNYNAEFALASAGQGVQVWEVTDPLNPRALLTRQDGNSLRFVNDCSRLREYVAFDAQGFMTPVPVGRIPNQNLHGASPADYIIVVYPEFLDQAQRLAQYHRQRNSFRVVVATTEQVFNEFGSGSKDPVAIRNFVKMYFDKYGNDPANRPRFLLLFGDASFDYRDRLTGNTNFVPAYENPISLDVLNTYASDDFFGFLEDNEDINSSIVINTLDVGIGRVPAKNHTEAKNFVDKIESYSSVQSFGPWRNNLLFIADDEDQNLHLQDAETVTATVSSTAPVFDLQKIYLDAFQQESGSGGSRYPQVNQAISNHVYNGVLIWNFNGHGGPVRLTDETILDQEMVNAWNNANRLPLFITATCDFAPYDNPYINSLGENILLRQNTGAIALMTTTRVVFAYSNRIMNDNYLRFALQPDANGRYRSLGDAVRDAKNFTYQTSGDITNNRKFTLLGDPALTLAFPAIQAKPVRINGIPVTQTDTLQATEKVTIEGEITDLQGNFLPGFNGTVYPTVFDKPRQVTTLGNDPSSPPVSFSSQTNQLFRGKATVANGRFSFSFTVPKDINYQYGNGKISLYAENGTRDGTGSFTGFLVGGSANGLNDDKEGPGIKAYLNDERFVNGGITNENPVLLLKLADSSGINTAGTGIGHDIVATLDDDNSRYFVLNDFYQSEQDSYQKGTVRFQLTGLEPGRHTLKIKAWDVLNNSNEAMLDFIVAKDEELEISHVLNYPNPFTTNTQFWFEHNKPGQDLVVRVQIFTVAGRIIKMMERTINTTGNRSIELTWDGLDQYGQKIGRGVYLYKLSVTVPGKSRKEKIEKLVIF</sequence>
<dbReference type="NCBIfam" id="TIGR04183">
    <property type="entry name" value="Por_Secre_tail"/>
    <property type="match status" value="1"/>
</dbReference>
<dbReference type="InterPro" id="IPR029031">
    <property type="entry name" value="Gingipain_N_sf"/>
</dbReference>
<dbReference type="InterPro" id="IPR029030">
    <property type="entry name" value="Caspase-like_dom_sf"/>
</dbReference>
<dbReference type="Pfam" id="PF01364">
    <property type="entry name" value="Peptidase_C25"/>
    <property type="match status" value="1"/>
</dbReference>
<dbReference type="InterPro" id="IPR026444">
    <property type="entry name" value="Secre_tail"/>
</dbReference>
<dbReference type="RefSeq" id="WP_237871300.1">
    <property type="nucleotide sequence ID" value="NZ_JAKLTR010000005.1"/>
</dbReference>
<protein>
    <submittedName>
        <fullName evidence="3">Type IX secretion system sortase PorU</fullName>
    </submittedName>
</protein>
<comment type="caution">
    <text evidence="3">The sequence shown here is derived from an EMBL/GenBank/DDBJ whole genome shotgun (WGS) entry which is preliminary data.</text>
</comment>
<evidence type="ECO:0000313" key="3">
    <source>
        <dbReference type="EMBL" id="MCG2614667.1"/>
    </source>
</evidence>
<evidence type="ECO:0000259" key="2">
    <source>
        <dbReference type="Pfam" id="PF01364"/>
    </source>
</evidence>
<reference evidence="3" key="1">
    <citation type="submission" date="2022-01" db="EMBL/GenBank/DDBJ databases">
        <authorList>
            <person name="Jo J.-H."/>
            <person name="Im W.-T."/>
        </authorList>
    </citation>
    <scope>NUCLEOTIDE SEQUENCE</scope>
    <source>
        <strain evidence="3">NA20</strain>
    </source>
</reference>
<dbReference type="Proteomes" id="UP001165367">
    <property type="component" value="Unassembled WGS sequence"/>
</dbReference>
<dbReference type="EMBL" id="JAKLTR010000005">
    <property type="protein sequence ID" value="MCG2614667.1"/>
    <property type="molecule type" value="Genomic_DNA"/>
</dbReference>
<dbReference type="SUPFAM" id="SSF52129">
    <property type="entry name" value="Caspase-like"/>
    <property type="match status" value="1"/>
</dbReference>
<name>A0ABS9KQR9_9BACT</name>
<proteinExistence type="predicted"/>
<feature type="domain" description="Gingipain" evidence="2">
    <location>
        <begin position="406"/>
        <end position="780"/>
    </location>
</feature>
<dbReference type="NCBIfam" id="NF033707">
    <property type="entry name" value="T9SS_sortase"/>
    <property type="match status" value="1"/>
</dbReference>